<evidence type="ECO:0000256" key="4">
    <source>
        <dbReference type="ARBA" id="ARBA00022692"/>
    </source>
</evidence>
<evidence type="ECO:0000313" key="9">
    <source>
        <dbReference type="EMBL" id="MPN56049.1"/>
    </source>
</evidence>
<dbReference type="Pfam" id="PF02386">
    <property type="entry name" value="TrkH"/>
    <property type="match status" value="1"/>
</dbReference>
<evidence type="ECO:0000256" key="3">
    <source>
        <dbReference type="ARBA" id="ARBA00022475"/>
    </source>
</evidence>
<evidence type="ECO:0000256" key="1">
    <source>
        <dbReference type="ARBA" id="ARBA00004651"/>
    </source>
</evidence>
<keyword evidence="4 8" id="KW-0812">Transmembrane</keyword>
<keyword evidence="5 8" id="KW-1133">Transmembrane helix</keyword>
<evidence type="ECO:0000256" key="8">
    <source>
        <dbReference type="SAM" id="Phobius"/>
    </source>
</evidence>
<dbReference type="AlphaFoldDB" id="A0A645J000"/>
<organism evidence="9">
    <name type="scientific">bioreactor metagenome</name>
    <dbReference type="NCBI Taxonomy" id="1076179"/>
    <lineage>
        <taxon>unclassified sequences</taxon>
        <taxon>metagenomes</taxon>
        <taxon>ecological metagenomes</taxon>
    </lineage>
</organism>
<reference evidence="9" key="1">
    <citation type="submission" date="2019-08" db="EMBL/GenBank/DDBJ databases">
        <authorList>
            <person name="Kucharzyk K."/>
            <person name="Murdoch R.W."/>
            <person name="Higgins S."/>
            <person name="Loffler F."/>
        </authorList>
    </citation>
    <scope>NUCLEOTIDE SEQUENCE</scope>
</reference>
<evidence type="ECO:0000256" key="7">
    <source>
        <dbReference type="ARBA" id="ARBA00023136"/>
    </source>
</evidence>
<protein>
    <submittedName>
        <fullName evidence="9">Ktr system potassium uptake protein B</fullName>
    </submittedName>
</protein>
<comment type="subcellular location">
    <subcellularLocation>
        <location evidence="1">Cell membrane</location>
        <topology evidence="1">Multi-pass membrane protein</topology>
    </subcellularLocation>
</comment>
<feature type="transmembrane region" description="Helical" evidence="8">
    <location>
        <begin position="39"/>
        <end position="57"/>
    </location>
</feature>
<proteinExistence type="predicted"/>
<comment type="caution">
    <text evidence="9">The sequence shown here is derived from an EMBL/GenBank/DDBJ whole genome shotgun (WGS) entry which is preliminary data.</text>
</comment>
<evidence type="ECO:0000256" key="6">
    <source>
        <dbReference type="ARBA" id="ARBA00023065"/>
    </source>
</evidence>
<dbReference type="InterPro" id="IPR003445">
    <property type="entry name" value="Cat_transpt"/>
</dbReference>
<keyword evidence="7 8" id="KW-0472">Membrane</keyword>
<dbReference type="GO" id="GO:0008324">
    <property type="term" value="F:monoatomic cation transmembrane transporter activity"/>
    <property type="evidence" value="ECO:0007669"/>
    <property type="project" value="InterPro"/>
</dbReference>
<name>A0A645J000_9ZZZZ</name>
<accession>A0A645J000</accession>
<dbReference type="EMBL" id="VSSQ01125967">
    <property type="protein sequence ID" value="MPN56049.1"/>
    <property type="molecule type" value="Genomic_DNA"/>
</dbReference>
<keyword evidence="6" id="KW-0406">Ion transport</keyword>
<feature type="transmembrane region" description="Helical" evidence="8">
    <location>
        <begin position="134"/>
        <end position="155"/>
    </location>
</feature>
<dbReference type="GO" id="GO:0005886">
    <property type="term" value="C:plasma membrane"/>
    <property type="evidence" value="ECO:0007669"/>
    <property type="project" value="UniProtKB-SubCell"/>
</dbReference>
<dbReference type="PANTHER" id="PTHR32024">
    <property type="entry name" value="TRK SYSTEM POTASSIUM UPTAKE PROTEIN TRKG-RELATED"/>
    <property type="match status" value="1"/>
</dbReference>
<keyword evidence="3" id="KW-1003">Cell membrane</keyword>
<dbReference type="PANTHER" id="PTHR32024:SF1">
    <property type="entry name" value="KTR SYSTEM POTASSIUM UPTAKE PROTEIN B"/>
    <property type="match status" value="1"/>
</dbReference>
<gene>
    <name evidence="9" type="primary">ktrB_35</name>
    <name evidence="9" type="ORF">SDC9_203735</name>
</gene>
<evidence type="ECO:0000256" key="5">
    <source>
        <dbReference type="ARBA" id="ARBA00022989"/>
    </source>
</evidence>
<sequence length="173" mass="18739">MTPRTAGFATVDFGKVEPETALLTILLMFTGASPSSTGGGVKTTTIFTLVFMLWFMVRTGNDPIIFNRRISTEAMDKAMYIVLIGILIVSFSTILILSAESFSLQQVLFEVVSAFGTVGLSTGITSSLTSFSKIVLVIPMFIGRVGGLSLALALFRKYDSHNVQWPEENILIG</sequence>
<dbReference type="GO" id="GO:0030001">
    <property type="term" value="P:metal ion transport"/>
    <property type="evidence" value="ECO:0007669"/>
    <property type="project" value="UniProtKB-ARBA"/>
</dbReference>
<keyword evidence="2" id="KW-0813">Transport</keyword>
<evidence type="ECO:0000256" key="2">
    <source>
        <dbReference type="ARBA" id="ARBA00022448"/>
    </source>
</evidence>
<feature type="transmembrane region" description="Helical" evidence="8">
    <location>
        <begin position="78"/>
        <end position="99"/>
    </location>
</feature>